<keyword evidence="2" id="KW-0813">Transport</keyword>
<dbReference type="PANTHER" id="PTHR30586">
    <property type="entry name" value="ELECTRON TRANSPORT COMPLEX PROTEIN RNFE"/>
    <property type="match status" value="1"/>
</dbReference>
<evidence type="ECO:0000256" key="5">
    <source>
        <dbReference type="ARBA" id="ARBA00022989"/>
    </source>
</evidence>
<evidence type="ECO:0000313" key="8">
    <source>
        <dbReference type="EMBL" id="MSS57758.1"/>
    </source>
</evidence>
<feature type="transmembrane region" description="Helical" evidence="7">
    <location>
        <begin position="99"/>
        <end position="117"/>
    </location>
</feature>
<keyword evidence="6 7" id="KW-0472">Membrane</keyword>
<reference evidence="8 9" key="1">
    <citation type="submission" date="2019-08" db="EMBL/GenBank/DDBJ databases">
        <title>In-depth cultivation of the pig gut microbiome towards novel bacterial diversity and tailored functional studies.</title>
        <authorList>
            <person name="Wylensek D."/>
            <person name="Hitch T.C.A."/>
            <person name="Clavel T."/>
        </authorList>
    </citation>
    <scope>NUCLEOTIDE SEQUENCE [LARGE SCALE GENOMIC DNA]</scope>
    <source>
        <strain evidence="8 9">Oil+RF-744-GAM-WT-6</strain>
    </source>
</reference>
<feature type="transmembrane region" description="Helical" evidence="7">
    <location>
        <begin position="138"/>
        <end position="162"/>
    </location>
</feature>
<dbReference type="PANTHER" id="PTHR30586:SF0">
    <property type="entry name" value="ION-TRANSLOCATING OXIDOREDUCTASE COMPLEX SUBUNIT E"/>
    <property type="match status" value="1"/>
</dbReference>
<dbReference type="SUPFAM" id="SSF103473">
    <property type="entry name" value="MFS general substrate transporter"/>
    <property type="match status" value="1"/>
</dbReference>
<keyword evidence="4" id="KW-1278">Translocase</keyword>
<dbReference type="InterPro" id="IPR036259">
    <property type="entry name" value="MFS_trans_sf"/>
</dbReference>
<dbReference type="PIRSF" id="PIRSF006102">
    <property type="entry name" value="NQR_DE"/>
    <property type="match status" value="1"/>
</dbReference>
<feature type="transmembrane region" description="Helical" evidence="7">
    <location>
        <begin position="182"/>
        <end position="205"/>
    </location>
</feature>
<dbReference type="AlphaFoldDB" id="A0A7X2NRJ7"/>
<evidence type="ECO:0000313" key="9">
    <source>
        <dbReference type="Proteomes" id="UP000461880"/>
    </source>
</evidence>
<keyword evidence="9" id="KW-1185">Reference proteome</keyword>
<dbReference type="Pfam" id="PF02508">
    <property type="entry name" value="Rnf-Nqr"/>
    <property type="match status" value="1"/>
</dbReference>
<feature type="transmembrane region" description="Helical" evidence="7">
    <location>
        <begin position="73"/>
        <end position="93"/>
    </location>
</feature>
<evidence type="ECO:0000256" key="7">
    <source>
        <dbReference type="SAM" id="Phobius"/>
    </source>
</evidence>
<keyword evidence="5 7" id="KW-1133">Transmembrane helix</keyword>
<dbReference type="GO" id="GO:0012505">
    <property type="term" value="C:endomembrane system"/>
    <property type="evidence" value="ECO:0007669"/>
    <property type="project" value="UniProtKB-SubCell"/>
</dbReference>
<organism evidence="8 9">
    <name type="scientific">Stecheria intestinalis</name>
    <dbReference type="NCBI Taxonomy" id="2606630"/>
    <lineage>
        <taxon>Bacteria</taxon>
        <taxon>Bacillati</taxon>
        <taxon>Bacillota</taxon>
        <taxon>Erysipelotrichia</taxon>
        <taxon>Erysipelotrichales</taxon>
        <taxon>Erysipelotrichaceae</taxon>
        <taxon>Stecheria</taxon>
    </lineage>
</organism>
<evidence type="ECO:0000256" key="6">
    <source>
        <dbReference type="ARBA" id="ARBA00023136"/>
    </source>
</evidence>
<evidence type="ECO:0000256" key="2">
    <source>
        <dbReference type="ARBA" id="ARBA00022448"/>
    </source>
</evidence>
<sequence>MSEKKNKRGFWSELIYNNPVFGLFLGICSTLAISTNLNNALGMGLSVIVVLVLSNIIVSLVAPITPDDIHIPVYIIIIATLVTIVSMFLQAYASSLYTALGAFLDLIVVNCIILGRAEAYACKHSVAESARDGLMMGLAYTFSLLAMSIIRQLLGTGMLSLSNPMTNEVLFSIRLIPEGYEIGVFQTQTGAFMTFAVLAALVAAYKNKNDAKEAAAEKAALAAKKAAAAPVKEAAK</sequence>
<evidence type="ECO:0000256" key="1">
    <source>
        <dbReference type="ARBA" id="ARBA00004127"/>
    </source>
</evidence>
<gene>
    <name evidence="8" type="primary">rsxE</name>
    <name evidence="8" type="ORF">FYJ51_02410</name>
</gene>
<comment type="caution">
    <text evidence="8">The sequence shown here is derived from an EMBL/GenBank/DDBJ whole genome shotgun (WGS) entry which is preliminary data.</text>
</comment>
<dbReference type="InterPro" id="IPR003667">
    <property type="entry name" value="NqrDE/RnfAE"/>
</dbReference>
<dbReference type="RefSeq" id="WP_105303059.1">
    <property type="nucleotide sequence ID" value="NZ_JAQXPC010000030.1"/>
</dbReference>
<feature type="transmembrane region" description="Helical" evidence="7">
    <location>
        <begin position="14"/>
        <end position="34"/>
    </location>
</feature>
<accession>A0A7X2NRJ7</accession>
<keyword evidence="3 7" id="KW-0812">Transmembrane</keyword>
<evidence type="ECO:0000256" key="3">
    <source>
        <dbReference type="ARBA" id="ARBA00022692"/>
    </source>
</evidence>
<dbReference type="EMBL" id="VUMN01000003">
    <property type="protein sequence ID" value="MSS57758.1"/>
    <property type="molecule type" value="Genomic_DNA"/>
</dbReference>
<dbReference type="Proteomes" id="UP000461880">
    <property type="component" value="Unassembled WGS sequence"/>
</dbReference>
<evidence type="ECO:0000256" key="4">
    <source>
        <dbReference type="ARBA" id="ARBA00022967"/>
    </source>
</evidence>
<feature type="transmembrane region" description="Helical" evidence="7">
    <location>
        <begin position="40"/>
        <end position="61"/>
    </location>
</feature>
<comment type="subcellular location">
    <subcellularLocation>
        <location evidence="1">Endomembrane system</location>
        <topology evidence="1">Multi-pass membrane protein</topology>
    </subcellularLocation>
</comment>
<name>A0A7X2NRJ7_9FIRM</name>
<dbReference type="NCBIfam" id="NF009070">
    <property type="entry name" value="PRK12405.1"/>
    <property type="match status" value="1"/>
</dbReference>
<protein>
    <submittedName>
        <fullName evidence="8">Electron transport complex subunit RsxE</fullName>
    </submittedName>
</protein>
<proteinExistence type="predicted"/>
<dbReference type="GO" id="GO:0005886">
    <property type="term" value="C:plasma membrane"/>
    <property type="evidence" value="ECO:0007669"/>
    <property type="project" value="TreeGrafter"/>
</dbReference>